<keyword evidence="3" id="KW-1185">Reference proteome</keyword>
<gene>
    <name evidence="2" type="ORF">SAMN03080615_00870</name>
</gene>
<feature type="transmembrane region" description="Helical" evidence="1">
    <location>
        <begin position="14"/>
        <end position="31"/>
    </location>
</feature>
<protein>
    <submittedName>
        <fullName evidence="2">Uncharacterized protein</fullName>
    </submittedName>
</protein>
<evidence type="ECO:0000313" key="3">
    <source>
        <dbReference type="Proteomes" id="UP000198749"/>
    </source>
</evidence>
<dbReference type="STRING" id="355243.SAMN03080615_00870"/>
<keyword evidence="1" id="KW-0812">Transmembrane</keyword>
<keyword evidence="1" id="KW-1133">Transmembrane helix</keyword>
<keyword evidence="1" id="KW-0472">Membrane</keyword>
<evidence type="ECO:0000256" key="1">
    <source>
        <dbReference type="SAM" id="Phobius"/>
    </source>
</evidence>
<dbReference type="InterPro" id="IPR020269">
    <property type="entry name" value="Phage_Mu_Releasin"/>
</dbReference>
<dbReference type="Proteomes" id="UP000198749">
    <property type="component" value="Unassembled WGS sequence"/>
</dbReference>
<dbReference type="RefSeq" id="WP_091354511.1">
    <property type="nucleotide sequence ID" value="NZ_AP025284.1"/>
</dbReference>
<accession>A0A1H9EFD9</accession>
<reference evidence="3" key="1">
    <citation type="submission" date="2016-10" db="EMBL/GenBank/DDBJ databases">
        <authorList>
            <person name="Varghese N."/>
            <person name="Submissions S."/>
        </authorList>
    </citation>
    <scope>NUCLEOTIDE SEQUENCE [LARGE SCALE GENOMIC DNA]</scope>
    <source>
        <strain evidence="3">DSM 18887</strain>
    </source>
</reference>
<evidence type="ECO:0000313" key="2">
    <source>
        <dbReference type="EMBL" id="SEQ24379.1"/>
    </source>
</evidence>
<dbReference type="Pfam" id="PF10805">
    <property type="entry name" value="DUF2730"/>
    <property type="match status" value="1"/>
</dbReference>
<dbReference type="AlphaFoldDB" id="A0A1H9EFD9"/>
<name>A0A1H9EFD9_9GAMM</name>
<sequence length="103" mass="11892">MDVNWDAAKFWLDVMQWIFTIGIGVAVWIRTGRNQNRTDIQALDDRQDALERRVISAEENLKHAPTHEDIAKLQSQSSALDSKLDRVTNTVDRIHDYLMNNKG</sequence>
<dbReference type="OrthoDB" id="6107747at2"/>
<organism evidence="2 3">
    <name type="scientific">Amphritea atlantica</name>
    <dbReference type="NCBI Taxonomy" id="355243"/>
    <lineage>
        <taxon>Bacteria</taxon>
        <taxon>Pseudomonadati</taxon>
        <taxon>Pseudomonadota</taxon>
        <taxon>Gammaproteobacteria</taxon>
        <taxon>Oceanospirillales</taxon>
        <taxon>Oceanospirillaceae</taxon>
        <taxon>Amphritea</taxon>
    </lineage>
</organism>
<proteinExistence type="predicted"/>
<dbReference type="EMBL" id="FOGB01000002">
    <property type="protein sequence ID" value="SEQ24379.1"/>
    <property type="molecule type" value="Genomic_DNA"/>
</dbReference>